<evidence type="ECO:0008006" key="2">
    <source>
        <dbReference type="Google" id="ProtNLM"/>
    </source>
</evidence>
<dbReference type="EMBL" id="HBIJ01015325">
    <property type="protein sequence ID" value="CAE0369476.1"/>
    <property type="molecule type" value="Transcribed_RNA"/>
</dbReference>
<dbReference type="AlphaFoldDB" id="A0A7S3JYW6"/>
<dbReference type="Gene3D" id="3.40.50.10700">
    <property type="entry name" value="AF0625-like"/>
    <property type="match status" value="1"/>
</dbReference>
<dbReference type="PANTHER" id="PTHR34667:SF1">
    <property type="entry name" value="D-AMINOACYL-TRNA DEACYLASE"/>
    <property type="match status" value="1"/>
</dbReference>
<dbReference type="InterPro" id="IPR007508">
    <property type="entry name" value="DtdA"/>
</dbReference>
<dbReference type="GO" id="GO:0051499">
    <property type="term" value="F:D-aminoacyl-tRNA deacylase activity"/>
    <property type="evidence" value="ECO:0007669"/>
    <property type="project" value="InterPro"/>
</dbReference>
<dbReference type="PANTHER" id="PTHR34667">
    <property type="entry name" value="D-AMINOACYL-TRNA DEACYLASE"/>
    <property type="match status" value="1"/>
</dbReference>
<accession>A0A7S3JYW6</accession>
<dbReference type="SUPFAM" id="SSF142535">
    <property type="entry name" value="AF0625-like"/>
    <property type="match status" value="1"/>
</dbReference>
<evidence type="ECO:0000313" key="1">
    <source>
        <dbReference type="EMBL" id="CAE0369476.1"/>
    </source>
</evidence>
<dbReference type="Gene3D" id="3.40.630.50">
    <property type="entry name" value="AF0625-like"/>
    <property type="match status" value="1"/>
</dbReference>
<organism evidence="1">
    <name type="scientific">Aureoumbra lagunensis</name>
    <dbReference type="NCBI Taxonomy" id="44058"/>
    <lineage>
        <taxon>Eukaryota</taxon>
        <taxon>Sar</taxon>
        <taxon>Stramenopiles</taxon>
        <taxon>Ochrophyta</taxon>
        <taxon>Pelagophyceae</taxon>
        <taxon>Pelagomonadales</taxon>
        <taxon>Aureoumbra</taxon>
    </lineage>
</organism>
<dbReference type="Pfam" id="PF04414">
    <property type="entry name" value="tRNA_deacylase"/>
    <property type="match status" value="1"/>
</dbReference>
<proteinExistence type="predicted"/>
<protein>
    <recommendedName>
        <fullName evidence="2">D-aminoacyl-tRNA deacylase</fullName>
    </recommendedName>
</protein>
<sequence length="328" mass="36230">MLHSPITTLLVAVASDTASVSLRGHLLNKVLWSSVELPSKVDAACEVHQINNAWLLYFNEAEMRMTNLDDIDKKFENWFGVKPSDVVFLSRHTAASALPALCVHPIGVAADAEASHGGRSGVMVPPSSYIAPLYRELRKRAKILSLQCDATGSAFQTCLEATHHGPVLSTPSCFVEIGSSDLQYDQNQPAYLWAEILNDLIINPQDKKFSSHWTHFAQDVQQDKTIIVVLGGGHYMPKIGDLCAADDSVFLGHMLASYNFKNIESTSADNYEPPAWHQTIRAAIDATRQSYPGVDVVIRLEKKAFRSAARTEIFNFVSQNLGLEPIFF</sequence>
<reference evidence="1" key="1">
    <citation type="submission" date="2021-01" db="EMBL/GenBank/DDBJ databases">
        <authorList>
            <person name="Corre E."/>
            <person name="Pelletier E."/>
            <person name="Niang G."/>
            <person name="Scheremetjew M."/>
            <person name="Finn R."/>
            <person name="Kale V."/>
            <person name="Holt S."/>
            <person name="Cochrane G."/>
            <person name="Meng A."/>
            <person name="Brown T."/>
            <person name="Cohen L."/>
        </authorList>
    </citation>
    <scope>NUCLEOTIDE SEQUENCE</scope>
    <source>
        <strain evidence="1">CCMP1510</strain>
    </source>
</reference>
<gene>
    <name evidence="1" type="ORF">ALAG00032_LOCUS10239</name>
</gene>
<name>A0A7S3JYW6_9STRA</name>